<gene>
    <name evidence="2" type="ORF">GCM10025783_00780</name>
</gene>
<comment type="caution">
    <text evidence="2">The sequence shown here is derived from an EMBL/GenBank/DDBJ whole genome shotgun (WGS) entry which is preliminary data.</text>
</comment>
<proteinExistence type="predicted"/>
<keyword evidence="1" id="KW-1133">Transmembrane helix</keyword>
<sequence>MTMPMLGIAALALAVVALLIRRQLRWTRFEAARALRLPVALGVLGLVEVATAVQTGPPAPADLVLLAAELAVALAVGAGMGRLTVFRPSPARIGAWQTRTGWLGAGLWLALIAVRVVISTTGPALGAHVATTSGVLLLLLAATRGTAALIARSRAPQAALLSA</sequence>
<organism evidence="2 3">
    <name type="scientific">Amnibacterium soli</name>
    <dbReference type="NCBI Taxonomy" id="1282736"/>
    <lineage>
        <taxon>Bacteria</taxon>
        <taxon>Bacillati</taxon>
        <taxon>Actinomycetota</taxon>
        <taxon>Actinomycetes</taxon>
        <taxon>Micrococcales</taxon>
        <taxon>Microbacteriaceae</taxon>
        <taxon>Amnibacterium</taxon>
    </lineage>
</organism>
<feature type="transmembrane region" description="Helical" evidence="1">
    <location>
        <begin position="124"/>
        <end position="142"/>
    </location>
</feature>
<keyword evidence="3" id="KW-1185">Reference proteome</keyword>
<feature type="transmembrane region" description="Helical" evidence="1">
    <location>
        <begin position="59"/>
        <end position="80"/>
    </location>
</feature>
<evidence type="ECO:0000313" key="3">
    <source>
        <dbReference type="Proteomes" id="UP001500121"/>
    </source>
</evidence>
<name>A0ABP8YR07_9MICO</name>
<feature type="transmembrane region" description="Helical" evidence="1">
    <location>
        <begin position="101"/>
        <end position="118"/>
    </location>
</feature>
<evidence type="ECO:0000256" key="1">
    <source>
        <dbReference type="SAM" id="Phobius"/>
    </source>
</evidence>
<evidence type="ECO:0008006" key="4">
    <source>
        <dbReference type="Google" id="ProtNLM"/>
    </source>
</evidence>
<dbReference type="EMBL" id="BAABLP010000001">
    <property type="protein sequence ID" value="GAA4734928.1"/>
    <property type="molecule type" value="Genomic_DNA"/>
</dbReference>
<accession>A0ABP8YR07</accession>
<keyword evidence="1" id="KW-0812">Transmembrane</keyword>
<feature type="transmembrane region" description="Helical" evidence="1">
    <location>
        <begin position="34"/>
        <end position="53"/>
    </location>
</feature>
<reference evidence="3" key="1">
    <citation type="journal article" date="2019" name="Int. J. Syst. Evol. Microbiol.">
        <title>The Global Catalogue of Microorganisms (GCM) 10K type strain sequencing project: providing services to taxonomists for standard genome sequencing and annotation.</title>
        <authorList>
            <consortium name="The Broad Institute Genomics Platform"/>
            <consortium name="The Broad Institute Genome Sequencing Center for Infectious Disease"/>
            <person name="Wu L."/>
            <person name="Ma J."/>
        </authorList>
    </citation>
    <scope>NUCLEOTIDE SEQUENCE [LARGE SCALE GENOMIC DNA]</scope>
    <source>
        <strain evidence="3">JCM 19015</strain>
    </source>
</reference>
<feature type="transmembrane region" description="Helical" evidence="1">
    <location>
        <begin position="6"/>
        <end position="22"/>
    </location>
</feature>
<protein>
    <recommendedName>
        <fullName evidence="4">DUF1453 domain-containing protein</fullName>
    </recommendedName>
</protein>
<keyword evidence="1" id="KW-0472">Membrane</keyword>
<dbReference type="RefSeq" id="WP_345478909.1">
    <property type="nucleotide sequence ID" value="NZ_BAABLP010000001.1"/>
</dbReference>
<dbReference type="Proteomes" id="UP001500121">
    <property type="component" value="Unassembled WGS sequence"/>
</dbReference>
<evidence type="ECO:0000313" key="2">
    <source>
        <dbReference type="EMBL" id="GAA4734928.1"/>
    </source>
</evidence>